<dbReference type="CDD" id="cd02248">
    <property type="entry name" value="Peptidase_C1A"/>
    <property type="match status" value="1"/>
</dbReference>
<dbReference type="PROSITE" id="PS00139">
    <property type="entry name" value="THIOL_PROTEASE_CYS"/>
    <property type="match status" value="1"/>
</dbReference>
<feature type="signal peptide" evidence="4">
    <location>
        <begin position="1"/>
        <end position="17"/>
    </location>
</feature>
<dbReference type="OrthoDB" id="190265at2759"/>
<proteinExistence type="inferred from homology"/>
<dbReference type="SMART" id="SM00848">
    <property type="entry name" value="Inhibitor_I29"/>
    <property type="match status" value="1"/>
</dbReference>
<comment type="similarity">
    <text evidence="1">Belongs to the peptidase C1 family.</text>
</comment>
<protein>
    <recommendedName>
        <fullName evidence="9">Papain family cysteine protease</fullName>
    </recommendedName>
</protein>
<dbReference type="PROSITE" id="PS00640">
    <property type="entry name" value="THIOL_PROTEASE_ASN"/>
    <property type="match status" value="1"/>
</dbReference>
<evidence type="ECO:0000259" key="5">
    <source>
        <dbReference type="SMART" id="SM00645"/>
    </source>
</evidence>
<dbReference type="InterPro" id="IPR013201">
    <property type="entry name" value="Prot_inhib_I29"/>
</dbReference>
<evidence type="ECO:0000259" key="6">
    <source>
        <dbReference type="SMART" id="SM00848"/>
    </source>
</evidence>
<keyword evidence="2" id="KW-0865">Zymogen</keyword>
<dbReference type="GO" id="GO:0006508">
    <property type="term" value="P:proteolysis"/>
    <property type="evidence" value="ECO:0007669"/>
    <property type="project" value="InterPro"/>
</dbReference>
<dbReference type="PANTHER" id="PTHR12411">
    <property type="entry name" value="CYSTEINE PROTEASE FAMILY C1-RELATED"/>
    <property type="match status" value="1"/>
</dbReference>
<dbReference type="Pfam" id="PF08246">
    <property type="entry name" value="Inhibitor_I29"/>
    <property type="match status" value="1"/>
</dbReference>
<dbReference type="OMA" id="IKEEWHT"/>
<accession>A0A0V0QZ82</accession>
<keyword evidence="3" id="KW-1015">Disulfide bond</keyword>
<dbReference type="AlphaFoldDB" id="A0A0V0QZ82"/>
<name>A0A0V0QZ82_PSEPJ</name>
<dbReference type="InterPro" id="IPR000668">
    <property type="entry name" value="Peptidase_C1A_C"/>
</dbReference>
<evidence type="ECO:0000256" key="2">
    <source>
        <dbReference type="ARBA" id="ARBA00023145"/>
    </source>
</evidence>
<dbReference type="Gene3D" id="3.90.70.10">
    <property type="entry name" value="Cysteine proteinases"/>
    <property type="match status" value="1"/>
</dbReference>
<dbReference type="SMART" id="SM00645">
    <property type="entry name" value="Pept_C1"/>
    <property type="match status" value="1"/>
</dbReference>
<evidence type="ECO:0000256" key="1">
    <source>
        <dbReference type="ARBA" id="ARBA00008455"/>
    </source>
</evidence>
<evidence type="ECO:0000256" key="3">
    <source>
        <dbReference type="ARBA" id="ARBA00023157"/>
    </source>
</evidence>
<feature type="domain" description="Cathepsin propeptide inhibitor" evidence="6">
    <location>
        <begin position="43"/>
        <end position="97"/>
    </location>
</feature>
<sequence>MKAPIALISLLTISTLALFFSQQGFDLSELQNVSQDAELYQKFTAWIQEHPQLSEMDILSRFPIWVENFKLVQKINQENKGFKLGMTKFAHLTNEEFRQTIGEYKKFEQTEEKQDQVQKQIYKNKKEENLPTKVDWIKKGVVGQVFNQGSCGGCWAFSATQALTSLNAINSGNFVQLSQQQLIDCDRNVINDGCHGGNQYYTFALYARNKGMESLEDYPLTSMTEPKEQKCQYEADKVVFRNKGVVGIKNGDVQGIKEALTRQPVSVGINASNIYFQLYMSGILDTTRCTDELTHAVAFVGYDEENVTPYWVGKNSWGTDWGENGYFRVAVQEGSGVCGCQVDVTYPTV</sequence>
<reference evidence="7 8" key="1">
    <citation type="journal article" date="2015" name="Sci. Rep.">
        <title>Genome of the facultative scuticociliatosis pathogen Pseudocohnilembus persalinus provides insight into its virulence through horizontal gene transfer.</title>
        <authorList>
            <person name="Xiong J."/>
            <person name="Wang G."/>
            <person name="Cheng J."/>
            <person name="Tian M."/>
            <person name="Pan X."/>
            <person name="Warren A."/>
            <person name="Jiang C."/>
            <person name="Yuan D."/>
            <person name="Miao W."/>
        </authorList>
    </citation>
    <scope>NUCLEOTIDE SEQUENCE [LARGE SCALE GENOMIC DNA]</scope>
    <source>
        <strain evidence="7">36N120E</strain>
    </source>
</reference>
<dbReference type="Proteomes" id="UP000054937">
    <property type="component" value="Unassembled WGS sequence"/>
</dbReference>
<dbReference type="InterPro" id="IPR038765">
    <property type="entry name" value="Papain-like_cys_pep_sf"/>
</dbReference>
<gene>
    <name evidence="7" type="ORF">PPERSA_11119</name>
</gene>
<feature type="domain" description="Peptidase C1A papain C-terminal" evidence="5">
    <location>
        <begin position="130"/>
        <end position="348"/>
    </location>
</feature>
<organism evidence="7 8">
    <name type="scientific">Pseudocohnilembus persalinus</name>
    <name type="common">Ciliate</name>
    <dbReference type="NCBI Taxonomy" id="266149"/>
    <lineage>
        <taxon>Eukaryota</taxon>
        <taxon>Sar</taxon>
        <taxon>Alveolata</taxon>
        <taxon>Ciliophora</taxon>
        <taxon>Intramacronucleata</taxon>
        <taxon>Oligohymenophorea</taxon>
        <taxon>Scuticociliatia</taxon>
        <taxon>Philasterida</taxon>
        <taxon>Pseudocohnilembidae</taxon>
        <taxon>Pseudocohnilembus</taxon>
    </lineage>
</organism>
<dbReference type="Pfam" id="PF00112">
    <property type="entry name" value="Peptidase_C1"/>
    <property type="match status" value="1"/>
</dbReference>
<dbReference type="GO" id="GO:0008234">
    <property type="term" value="F:cysteine-type peptidase activity"/>
    <property type="evidence" value="ECO:0007669"/>
    <property type="project" value="InterPro"/>
</dbReference>
<dbReference type="InterPro" id="IPR039417">
    <property type="entry name" value="Peptidase_C1A_papain-like"/>
</dbReference>
<dbReference type="InParanoid" id="A0A0V0QZ82"/>
<feature type="chain" id="PRO_5018644804" description="Papain family cysteine protease" evidence="4">
    <location>
        <begin position="18"/>
        <end position="349"/>
    </location>
</feature>
<dbReference type="FunFam" id="3.90.70.10:FF:000332">
    <property type="entry name" value="Cathepsin L1"/>
    <property type="match status" value="1"/>
</dbReference>
<dbReference type="InterPro" id="IPR013128">
    <property type="entry name" value="Peptidase_C1A"/>
</dbReference>
<evidence type="ECO:0000313" key="8">
    <source>
        <dbReference type="Proteomes" id="UP000054937"/>
    </source>
</evidence>
<dbReference type="SUPFAM" id="SSF54001">
    <property type="entry name" value="Cysteine proteinases"/>
    <property type="match status" value="1"/>
</dbReference>
<keyword evidence="4" id="KW-0732">Signal</keyword>
<dbReference type="InterPro" id="IPR000169">
    <property type="entry name" value="Pept_cys_AS"/>
</dbReference>
<dbReference type="PRINTS" id="PR00705">
    <property type="entry name" value="PAPAIN"/>
</dbReference>
<dbReference type="EMBL" id="LDAU01000082">
    <property type="protein sequence ID" value="KRX07570.1"/>
    <property type="molecule type" value="Genomic_DNA"/>
</dbReference>
<comment type="caution">
    <text evidence="7">The sequence shown here is derived from an EMBL/GenBank/DDBJ whole genome shotgun (WGS) entry which is preliminary data.</text>
</comment>
<keyword evidence="8" id="KW-1185">Reference proteome</keyword>
<dbReference type="InterPro" id="IPR025661">
    <property type="entry name" value="Pept_asp_AS"/>
</dbReference>
<evidence type="ECO:0008006" key="9">
    <source>
        <dbReference type="Google" id="ProtNLM"/>
    </source>
</evidence>
<evidence type="ECO:0000256" key="4">
    <source>
        <dbReference type="SAM" id="SignalP"/>
    </source>
</evidence>
<evidence type="ECO:0000313" key="7">
    <source>
        <dbReference type="EMBL" id="KRX07570.1"/>
    </source>
</evidence>